<evidence type="ECO:0000256" key="1">
    <source>
        <dbReference type="ARBA" id="ARBA00006767"/>
    </source>
</evidence>
<dbReference type="PANTHER" id="PTHR10724:SF7">
    <property type="entry name" value="SMALL RIBOSOMAL SUBUNIT PROTEIN BS1C"/>
    <property type="match status" value="1"/>
</dbReference>
<dbReference type="AlphaFoldDB" id="K8EBG9"/>
<dbReference type="OrthoDB" id="412781at2759"/>
<name>K8EBG9_9CHLO</name>
<keyword evidence="2 6" id="KW-0689">Ribosomal protein</keyword>
<dbReference type="GO" id="GO:0005737">
    <property type="term" value="C:cytoplasm"/>
    <property type="evidence" value="ECO:0007669"/>
    <property type="project" value="UniProtKB-ARBA"/>
</dbReference>
<dbReference type="SMART" id="SM00316">
    <property type="entry name" value="S1"/>
    <property type="match status" value="3"/>
</dbReference>
<dbReference type="EMBL" id="FO082277">
    <property type="protein sequence ID" value="CCO15169.1"/>
    <property type="molecule type" value="Genomic_DNA"/>
</dbReference>
<evidence type="ECO:0000313" key="6">
    <source>
        <dbReference type="EMBL" id="CCO15169.1"/>
    </source>
</evidence>
<organism evidence="6 7">
    <name type="scientific">Bathycoccus prasinos</name>
    <dbReference type="NCBI Taxonomy" id="41875"/>
    <lineage>
        <taxon>Eukaryota</taxon>
        <taxon>Viridiplantae</taxon>
        <taxon>Chlorophyta</taxon>
        <taxon>Mamiellophyceae</taxon>
        <taxon>Mamiellales</taxon>
        <taxon>Bathycoccaceae</taxon>
        <taxon>Bathycoccus</taxon>
    </lineage>
</organism>
<comment type="function">
    <text evidence="4">Associates with the EF-Tu.GDP complex and induces the exchange of GDP to GTP. It remains bound to the aminoacyl-tRNA.EF-Tu.GTP complex up to the GTP hydrolysis stage on the ribosome.</text>
</comment>
<feature type="domain" description="S1 motif" evidence="5">
    <location>
        <begin position="161"/>
        <end position="228"/>
    </location>
</feature>
<dbReference type="Proteomes" id="UP000198341">
    <property type="component" value="Chromosome 2"/>
</dbReference>
<comment type="similarity">
    <text evidence="1">Belongs to the bacterial ribosomal protein bS1 family.</text>
</comment>
<dbReference type="Gene3D" id="2.40.50.140">
    <property type="entry name" value="Nucleic acid-binding proteins"/>
    <property type="match status" value="3"/>
</dbReference>
<dbReference type="RefSeq" id="XP_007514929.1">
    <property type="nucleotide sequence ID" value="XM_007514867.1"/>
</dbReference>
<evidence type="ECO:0000256" key="3">
    <source>
        <dbReference type="ARBA" id="ARBA00023274"/>
    </source>
</evidence>
<dbReference type="eggNOG" id="ENOG502QUY8">
    <property type="taxonomic scope" value="Eukaryota"/>
</dbReference>
<dbReference type="GO" id="GO:0003735">
    <property type="term" value="F:structural constituent of ribosome"/>
    <property type="evidence" value="ECO:0007669"/>
    <property type="project" value="TreeGrafter"/>
</dbReference>
<reference evidence="6 7" key="1">
    <citation type="submission" date="2011-10" db="EMBL/GenBank/DDBJ databases">
        <authorList>
            <person name="Genoscope - CEA"/>
        </authorList>
    </citation>
    <scope>NUCLEOTIDE SEQUENCE [LARGE SCALE GENOMIC DNA]</scope>
    <source>
        <strain evidence="6 7">RCC 1105</strain>
    </source>
</reference>
<keyword evidence="3" id="KW-0687">Ribonucleoprotein</keyword>
<dbReference type="PROSITE" id="PS50126">
    <property type="entry name" value="S1"/>
    <property type="match status" value="3"/>
</dbReference>
<dbReference type="InterPro" id="IPR003029">
    <property type="entry name" value="S1_domain"/>
</dbReference>
<accession>K8EBG9</accession>
<evidence type="ECO:0000259" key="5">
    <source>
        <dbReference type="PROSITE" id="PS50126"/>
    </source>
</evidence>
<dbReference type="Pfam" id="PF00575">
    <property type="entry name" value="S1"/>
    <property type="match status" value="3"/>
</dbReference>
<dbReference type="GeneID" id="19017136"/>
<dbReference type="CDD" id="cd05692">
    <property type="entry name" value="S1_RPS1_repeat_hs4"/>
    <property type="match status" value="1"/>
</dbReference>
<dbReference type="KEGG" id="bpg:Bathy02g00230"/>
<feature type="domain" description="S1 motif" evidence="5">
    <location>
        <begin position="242"/>
        <end position="310"/>
    </location>
</feature>
<dbReference type="PANTHER" id="PTHR10724">
    <property type="entry name" value="30S RIBOSOMAL PROTEIN S1"/>
    <property type="match status" value="1"/>
</dbReference>
<dbReference type="GO" id="GO:0003729">
    <property type="term" value="F:mRNA binding"/>
    <property type="evidence" value="ECO:0007669"/>
    <property type="project" value="UniProtKB-ARBA"/>
</dbReference>
<dbReference type="SUPFAM" id="SSF50249">
    <property type="entry name" value="Nucleic acid-binding proteins"/>
    <property type="match status" value="3"/>
</dbReference>
<feature type="domain" description="S1 motif" evidence="5">
    <location>
        <begin position="74"/>
        <end position="143"/>
    </location>
</feature>
<dbReference type="FunFam" id="2.40.50.140:FF:000051">
    <property type="entry name" value="RNA-binding transcriptional accessory protein"/>
    <property type="match status" value="1"/>
</dbReference>
<keyword evidence="7" id="KW-1185">Reference proteome</keyword>
<dbReference type="GO" id="GO:0006412">
    <property type="term" value="P:translation"/>
    <property type="evidence" value="ECO:0007669"/>
    <property type="project" value="TreeGrafter"/>
</dbReference>
<evidence type="ECO:0000256" key="4">
    <source>
        <dbReference type="ARBA" id="ARBA00025453"/>
    </source>
</evidence>
<evidence type="ECO:0000256" key="2">
    <source>
        <dbReference type="ARBA" id="ARBA00022980"/>
    </source>
</evidence>
<dbReference type="CDD" id="cd04465">
    <property type="entry name" value="S1_RPS1_repeat_ec2_hs2"/>
    <property type="match status" value="1"/>
</dbReference>
<dbReference type="InterPro" id="IPR050437">
    <property type="entry name" value="Ribos_protein_bS1-like"/>
</dbReference>
<proteinExistence type="inferred from homology"/>
<dbReference type="GO" id="GO:0005840">
    <property type="term" value="C:ribosome"/>
    <property type="evidence" value="ECO:0007669"/>
    <property type="project" value="UniProtKB-KW"/>
</dbReference>
<evidence type="ECO:0000313" key="7">
    <source>
        <dbReference type="Proteomes" id="UP000198341"/>
    </source>
</evidence>
<gene>
    <name evidence="6" type="ORF">Bathy02g00230</name>
</gene>
<protein>
    <submittedName>
        <fullName evidence="6">30S ribosomal protein S1</fullName>
    </submittedName>
</protein>
<dbReference type="STRING" id="41875.K8EBG9"/>
<dbReference type="InterPro" id="IPR012340">
    <property type="entry name" value="NA-bd_OB-fold"/>
</dbReference>
<sequence length="363" mass="38870">MSFAHRVSTQFASTTTRSISKNTATKKSTLSSSSRKSVGVRAVITEPVASAENKAAYDDFSGMLGDYLVDYKVGDKIMGKVSAMNTKGAYVDIGGKAPALCPTVECSLASVRNAAAVFDEGQEYEFEIVKGDDGEGSMTLSVRKIQLEAAWERCRQAQADDLALSSEVLSVNRGGILVEVENLRGFIPQSHLGPRLALGDRDELVGQTLPVKFIEVDEEKNRLVASHRLATDLVSGEGLDVGDVVTGIVQAVKPYGAFVDVGGQSGLLHISQISHERIVAVENVLSPGDELKVLILSKDKERGRLSLSTKKLEPNHGDMLRNPSLVYEKAEEMGKLFRERVAAAEAAAEGGSPTDEVVASSDE</sequence>